<dbReference type="Proteomes" id="UP000198310">
    <property type="component" value="Unassembled WGS sequence"/>
</dbReference>
<proteinExistence type="predicted"/>
<protein>
    <submittedName>
        <fullName evidence="1">Uncharacterized protein</fullName>
    </submittedName>
</protein>
<organism evidence="1 2">
    <name type="scientific">Hymenobacter mucosus</name>
    <dbReference type="NCBI Taxonomy" id="1411120"/>
    <lineage>
        <taxon>Bacteria</taxon>
        <taxon>Pseudomonadati</taxon>
        <taxon>Bacteroidota</taxon>
        <taxon>Cytophagia</taxon>
        <taxon>Cytophagales</taxon>
        <taxon>Hymenobacteraceae</taxon>
        <taxon>Hymenobacter</taxon>
    </lineage>
</organism>
<dbReference type="EMBL" id="FZNS01000001">
    <property type="protein sequence ID" value="SNR28719.1"/>
    <property type="molecule type" value="Genomic_DNA"/>
</dbReference>
<gene>
    <name evidence="1" type="ORF">SAMN06269173_10139</name>
</gene>
<sequence length="142" mass="15545">MLLKAALTKVQTQNTVPLLLQRSVASLRDMPASTLSSAHSRSVVLRGLLSQTRALSPSTPYATARLARLTDQSEYFLLQWPHDEWPHINRTGDSVPSKPLVINQISRVTTLLSPVASPTPVLAPATWLLAQESLIKILCTVL</sequence>
<evidence type="ECO:0000313" key="1">
    <source>
        <dbReference type="EMBL" id="SNR28719.1"/>
    </source>
</evidence>
<keyword evidence="2" id="KW-1185">Reference proteome</keyword>
<dbReference type="AlphaFoldDB" id="A0A238V5B5"/>
<name>A0A238V5B5_9BACT</name>
<reference evidence="2" key="1">
    <citation type="submission" date="2017-06" db="EMBL/GenBank/DDBJ databases">
        <authorList>
            <person name="Varghese N."/>
            <person name="Submissions S."/>
        </authorList>
    </citation>
    <scope>NUCLEOTIDE SEQUENCE [LARGE SCALE GENOMIC DNA]</scope>
    <source>
        <strain evidence="2">DSM 28041</strain>
    </source>
</reference>
<evidence type="ECO:0000313" key="2">
    <source>
        <dbReference type="Proteomes" id="UP000198310"/>
    </source>
</evidence>
<accession>A0A238V5B5</accession>